<proteinExistence type="predicted"/>
<reference evidence="2 3" key="1">
    <citation type="submission" date="2018-01" db="EMBL/GenBank/DDBJ databases">
        <title>Whole genome analyses suggest that Burkholderia sensu lato contains two further novel genera in the rhizoxinica-symbiotica group Mycetohabitans gen. nov., and Trinickia gen. nov.: implications for the evolution of diazotrophy and nodulation in the Burkholderiaceae.</title>
        <authorList>
            <person name="Estrada-de los Santos P."/>
            <person name="Palmer M."/>
            <person name="Chavez-Ramirez B."/>
            <person name="Beukes C."/>
            <person name="Steenkamp E.T."/>
            <person name="Hirsch A.M."/>
            <person name="Manyaka P."/>
            <person name="Maluk M."/>
            <person name="Lafos M."/>
            <person name="Crook M."/>
            <person name="Gross E."/>
            <person name="Simon M.F."/>
            <person name="Bueno dos Reis Junior F."/>
            <person name="Poole P.S."/>
            <person name="Venter S.N."/>
            <person name="James E.K."/>
        </authorList>
    </citation>
    <scope>NUCLEOTIDE SEQUENCE [LARGE SCALE GENOMIC DNA]</scope>
    <source>
        <strain evidence="2 3">JPY 581</strain>
    </source>
</reference>
<dbReference type="InterPro" id="IPR038694">
    <property type="entry name" value="DUF427_sf"/>
</dbReference>
<accession>A0A2N7WTI3</accession>
<dbReference type="STRING" id="863227.GCA_000373005_02297"/>
<dbReference type="EMBL" id="PNYC01000020">
    <property type="protein sequence ID" value="PMS32786.1"/>
    <property type="molecule type" value="Genomic_DNA"/>
</dbReference>
<dbReference type="InterPro" id="IPR007361">
    <property type="entry name" value="DUF427"/>
</dbReference>
<dbReference type="Pfam" id="PF04248">
    <property type="entry name" value="NTP_transf_9"/>
    <property type="match status" value="1"/>
</dbReference>
<keyword evidence="2" id="KW-0808">Transferase</keyword>
<dbReference type="AlphaFoldDB" id="A0A2N7WTI3"/>
<dbReference type="OrthoDB" id="4565346at2"/>
<dbReference type="GO" id="GO:0016740">
    <property type="term" value="F:transferase activity"/>
    <property type="evidence" value="ECO:0007669"/>
    <property type="project" value="UniProtKB-KW"/>
</dbReference>
<protein>
    <submittedName>
        <fullName evidence="2">Nucleotidyltransferase domain-containing protein</fullName>
    </submittedName>
</protein>
<dbReference type="Gene3D" id="2.170.150.40">
    <property type="entry name" value="Domain of unknown function (DUF427)"/>
    <property type="match status" value="1"/>
</dbReference>
<evidence type="ECO:0000259" key="1">
    <source>
        <dbReference type="Pfam" id="PF04248"/>
    </source>
</evidence>
<dbReference type="RefSeq" id="WP_018440854.1">
    <property type="nucleotide sequence ID" value="NZ_KB890173.1"/>
</dbReference>
<evidence type="ECO:0000313" key="3">
    <source>
        <dbReference type="Proteomes" id="UP000235777"/>
    </source>
</evidence>
<organism evidence="2 3">
    <name type="scientific">Trinickia symbiotica</name>
    <dbReference type="NCBI Taxonomy" id="863227"/>
    <lineage>
        <taxon>Bacteria</taxon>
        <taxon>Pseudomonadati</taxon>
        <taxon>Pseudomonadota</taxon>
        <taxon>Betaproteobacteria</taxon>
        <taxon>Burkholderiales</taxon>
        <taxon>Burkholderiaceae</taxon>
        <taxon>Trinickia</taxon>
    </lineage>
</organism>
<evidence type="ECO:0000313" key="2">
    <source>
        <dbReference type="EMBL" id="PMS32786.1"/>
    </source>
</evidence>
<feature type="domain" description="DUF427" evidence="1">
    <location>
        <begin position="19"/>
        <end position="110"/>
    </location>
</feature>
<dbReference type="Proteomes" id="UP000235777">
    <property type="component" value="Unassembled WGS sequence"/>
</dbReference>
<gene>
    <name evidence="2" type="ORF">C0Z20_25810</name>
</gene>
<name>A0A2N7WTI3_9BURK</name>
<dbReference type="PANTHER" id="PTHR34310:SF9">
    <property type="entry name" value="BLR5716 PROTEIN"/>
    <property type="match status" value="1"/>
</dbReference>
<comment type="caution">
    <text evidence="2">The sequence shown here is derived from an EMBL/GenBank/DDBJ whole genome shotgun (WGS) entry which is preliminary data.</text>
</comment>
<dbReference type="PANTHER" id="PTHR34310">
    <property type="entry name" value="DUF427 DOMAIN PROTEIN (AFU_ORTHOLOGUE AFUA_3G02220)"/>
    <property type="match status" value="1"/>
</dbReference>
<keyword evidence="3" id="KW-1185">Reference proteome</keyword>
<sequence>MTNDAVHRVEIAANQHRLRVIHGGITLADTWRGLTLMETGEPVVFYFPREDVNMSRFERSDHTTRCPYKGVATHFHLLTEEEGKVENAAWSYEAPLGAAARVKGYVAFYPSLVDRIDQTS</sequence>